<gene>
    <name evidence="1" type="ORF">TVAG_421070</name>
</gene>
<dbReference type="EMBL" id="DS113511">
    <property type="protein sequence ID" value="EAY03219.1"/>
    <property type="molecule type" value="Genomic_DNA"/>
</dbReference>
<evidence type="ECO:0000313" key="2">
    <source>
        <dbReference type="Proteomes" id="UP000001542"/>
    </source>
</evidence>
<reference evidence="1" key="2">
    <citation type="journal article" date="2007" name="Science">
        <title>Draft genome sequence of the sexually transmitted pathogen Trichomonas vaginalis.</title>
        <authorList>
            <person name="Carlton J.M."/>
            <person name="Hirt R.P."/>
            <person name="Silva J.C."/>
            <person name="Delcher A.L."/>
            <person name="Schatz M."/>
            <person name="Zhao Q."/>
            <person name="Wortman J.R."/>
            <person name="Bidwell S.L."/>
            <person name="Alsmark U.C.M."/>
            <person name="Besteiro S."/>
            <person name="Sicheritz-Ponten T."/>
            <person name="Noel C.J."/>
            <person name="Dacks J.B."/>
            <person name="Foster P.G."/>
            <person name="Simillion C."/>
            <person name="Van de Peer Y."/>
            <person name="Miranda-Saavedra D."/>
            <person name="Barton G.J."/>
            <person name="Westrop G.D."/>
            <person name="Mueller S."/>
            <person name="Dessi D."/>
            <person name="Fiori P.L."/>
            <person name="Ren Q."/>
            <person name="Paulsen I."/>
            <person name="Zhang H."/>
            <person name="Bastida-Corcuera F.D."/>
            <person name="Simoes-Barbosa A."/>
            <person name="Brown M.T."/>
            <person name="Hayes R.D."/>
            <person name="Mukherjee M."/>
            <person name="Okumura C.Y."/>
            <person name="Schneider R."/>
            <person name="Smith A.J."/>
            <person name="Vanacova S."/>
            <person name="Villalvazo M."/>
            <person name="Haas B.J."/>
            <person name="Pertea M."/>
            <person name="Feldblyum T.V."/>
            <person name="Utterback T.R."/>
            <person name="Shu C.L."/>
            <person name="Osoegawa K."/>
            <person name="de Jong P.J."/>
            <person name="Hrdy I."/>
            <person name="Horvathova L."/>
            <person name="Zubacova Z."/>
            <person name="Dolezal P."/>
            <person name="Malik S.B."/>
            <person name="Logsdon J.M. Jr."/>
            <person name="Henze K."/>
            <person name="Gupta A."/>
            <person name="Wang C.C."/>
            <person name="Dunne R.L."/>
            <person name="Upcroft J.A."/>
            <person name="Upcroft P."/>
            <person name="White O."/>
            <person name="Salzberg S.L."/>
            <person name="Tang P."/>
            <person name="Chiu C.-H."/>
            <person name="Lee Y.-S."/>
            <person name="Embley T.M."/>
            <person name="Coombs G.H."/>
            <person name="Mottram J.C."/>
            <person name="Tachezy J."/>
            <person name="Fraser-Liggett C.M."/>
            <person name="Johnson P.J."/>
        </authorList>
    </citation>
    <scope>NUCLEOTIDE SEQUENCE [LARGE SCALE GENOMIC DNA]</scope>
    <source>
        <strain evidence="1">G3</strain>
    </source>
</reference>
<dbReference type="SMR" id="A2EVT2"/>
<dbReference type="RefSeq" id="XP_001315442.1">
    <property type="nucleotide sequence ID" value="XM_001315407.1"/>
</dbReference>
<dbReference type="SUPFAM" id="SSF69322">
    <property type="entry name" value="Tricorn protease domain 2"/>
    <property type="match status" value="1"/>
</dbReference>
<organism evidence="1 2">
    <name type="scientific">Trichomonas vaginalis (strain ATCC PRA-98 / G3)</name>
    <dbReference type="NCBI Taxonomy" id="412133"/>
    <lineage>
        <taxon>Eukaryota</taxon>
        <taxon>Metamonada</taxon>
        <taxon>Parabasalia</taxon>
        <taxon>Trichomonadida</taxon>
        <taxon>Trichomonadidae</taxon>
        <taxon>Trichomonas</taxon>
    </lineage>
</organism>
<keyword evidence="2" id="KW-1185">Reference proteome</keyword>
<sequence>MEFGQKLNELINKSTYSKEDIFEFFDLLSSVSLDSIENQNIKINFLYYRSILSKLFSSIKNIETSITSEIGLIATTVQKYIELYRKVKEADKEFPTEELSKLLEFQAIQENIAEIPKFSFNDKQKMPNYEKFCNFCIEFFQPKQFKFVDLINLAFYFNKNYLELIPNFSIDILQNCDKELFTDIELSPDSFVAIPEMVPPLDNVFEIDFIQYIYQSVYGYEFPEKIYLNYDVSNLLSNEKFGFLLHYFKFNPILDKDIPLDTKQTILLLMNNQIEFSKESISIPTLITPNYIALAYYSLEKHGDTGFYRAIINQSVYGKFWLASKVISGSYLNPNLLISIKELQTKPSAASNLIGHPEILPYLDLSNKYHRRMKILLSEDNEFPTEINVEAELALYKLKEKQNQIIQSNAPKYLKLLAETVRNDTIKDTKGNGYYASLLCAGFLPPIPDTQPLPIFKKPEELIEDQPFYTIVSNIISIISSIKLTEISDDVSILLCHRYISKESKQSLVSSLGNQGEQLRNKYMCTMMAFSMLEADYPISAAYKIKTISDVPTDVIITIVKFLENDLSSLCEFFGNTPEAQNMFNRLSEDSRRSVLVSLIRSENNDPIQSLSLDLEDPKTIQMILELSGKESVSHPTAVSQIMERILPSCNDISYFFDQIPENIHETTTELISLLSLVLDNVKHSDFVDAKLQEKPEIDFIWKEDINKIEKVTKDIWSEEFNGECHFSSNNKWPAFICYTCPENPIICLECATKCHKNHDLVCIGYNNNAVCHCDKYCTLTNSVKSQNSSRKRQTKQNDQENKILSVNPNSLAKFVIKLSNCKSSKVSDKTVKLHSDIKTCDLKSKTINPNYPPLIFSEIPQKTLQTGDGTRLRSSLENVNESFTLTHRRSEVSPAILCCQVLDGRFVLVGIGCKLTVLTNDLTSQLFSVSLPKVILSIKPSVQEPNLIVVTSLHNCYLYEISDNGQITLRNEVELRLNNIDSSLFINNVQWIPDSKYLMITTNCFVTFYDPSSKKFFGHVTTKQRVFYTSSTIICHNKKYYCLVSSSDGKIGIYDLSNLENSEFDRYSNFKLDGQLITLSSCLENNLCFISQGVLLHIIRPSELFSEKPSFLTVMTEFPSNLYLVDVFNGVFVFGNTNTNALFTLEFTDSGLEFECLQNGTIPIGYCSMLNNSMILLSAFVLNNSFVCLTNHGQFVELKMNTTAETVADKLINDDDFIYEEEKNVEPFFWARTLSTDLSKIEVKDYDGNNINDVLQRKRYIFSSNSARKSALVTLNDSENVIVGFRVGCESQSQSHRPPWISVLGRKVNVNSQRSFMFALKPNEIEPRKTYEIRFGSKEYYDTNFDFLDVFVCQYKIIKEICENSRKVVSFDNSNNLSDFKDSNTGDPSLYPIFSRLEKCFVSCAKNEKLSEEIFTRIVQLIYENDSLSSISRKIASLCSFDNKNEIWSKIASNCVEKLSKTTAKDFWRDFNLMNDEDKTKVSNDVWKGTEIEQDIFDPNMIVSAFISTN</sequence>
<protein>
    <recommendedName>
        <fullName evidence="3">UBR-type domain-containing protein</fullName>
    </recommendedName>
</protein>
<dbReference type="InParanoid" id="A2EVT2"/>
<evidence type="ECO:0000313" key="1">
    <source>
        <dbReference type="EMBL" id="EAY03219.1"/>
    </source>
</evidence>
<dbReference type="VEuPathDB" id="TrichDB:TVAG_421070"/>
<accession>A2EVT2</accession>
<dbReference type="STRING" id="5722.A2EVT2"/>
<dbReference type="KEGG" id="tva:4761059"/>
<dbReference type="VEuPathDB" id="TrichDB:TVAGG3_0204190"/>
<name>A2EVT2_TRIV3</name>
<proteinExistence type="predicted"/>
<dbReference type="OrthoDB" id="30336at2759"/>
<dbReference type="CDD" id="cd19671">
    <property type="entry name" value="UBR-box_UBR4_5_6_7"/>
    <property type="match status" value="1"/>
</dbReference>
<reference evidence="1" key="1">
    <citation type="submission" date="2006-10" db="EMBL/GenBank/DDBJ databases">
        <authorList>
            <person name="Amadeo P."/>
            <person name="Zhao Q."/>
            <person name="Wortman J."/>
            <person name="Fraser-Liggett C."/>
            <person name="Carlton J."/>
        </authorList>
    </citation>
    <scope>NUCLEOTIDE SEQUENCE</scope>
    <source>
        <strain evidence="1">G3</strain>
    </source>
</reference>
<evidence type="ECO:0008006" key="3">
    <source>
        <dbReference type="Google" id="ProtNLM"/>
    </source>
</evidence>
<dbReference type="Proteomes" id="UP000001542">
    <property type="component" value="Unassembled WGS sequence"/>
</dbReference>